<feature type="region of interest" description="Disordered" evidence="1">
    <location>
        <begin position="52"/>
        <end position="71"/>
    </location>
</feature>
<sequence>MNVKRNHGVRSSRRPLMSAVALAGLALTPGVLPAQDIGKAITDSITQRAVPGNVVPSANGTQNTTQSAAQRGLDRALQGTLQGQPTRDAIRSGLGEAAQSAAETPQQTMQRDQNRQPQNQQYLQGQQTLQPTPTGQPWQRDAQGRLFYQNELGERVYRGDGQATQWRPQNSPDSSLEQQFNRLKQQVESLAAEVEDLKTQVRRLKAEQATPAE</sequence>
<comment type="caution">
    <text evidence="3">The sequence shown here is derived from an EMBL/GenBank/DDBJ whole genome shotgun (WGS) entry which is preliminary data.</text>
</comment>
<proteinExistence type="predicted"/>
<evidence type="ECO:0000313" key="3">
    <source>
        <dbReference type="EMBL" id="TWU18458.1"/>
    </source>
</evidence>
<feature type="compositionally biased region" description="Polar residues" evidence="1">
    <location>
        <begin position="162"/>
        <end position="178"/>
    </location>
</feature>
<evidence type="ECO:0000256" key="1">
    <source>
        <dbReference type="SAM" id="MobiDB-lite"/>
    </source>
</evidence>
<evidence type="ECO:0000313" key="4">
    <source>
        <dbReference type="Proteomes" id="UP000319908"/>
    </source>
</evidence>
<feature type="signal peptide" evidence="2">
    <location>
        <begin position="1"/>
        <end position="34"/>
    </location>
</feature>
<dbReference type="AlphaFoldDB" id="A0A5C6C2W2"/>
<evidence type="ECO:0008006" key="5">
    <source>
        <dbReference type="Google" id="ProtNLM"/>
    </source>
</evidence>
<dbReference type="RefSeq" id="WP_146405507.1">
    <property type="nucleotide sequence ID" value="NZ_SJPU01000001.1"/>
</dbReference>
<reference evidence="3 4" key="1">
    <citation type="journal article" date="2020" name="Antonie Van Leeuwenhoek">
        <title>Rhodopirellula heiligendammensis sp. nov., Rhodopirellula pilleata sp. nov., and Rhodopirellula solitaria sp. nov. isolated from natural or artificial marine surfaces in Northern Germany and California, USA, and emended description of the genus Rhodopirellula.</title>
        <authorList>
            <person name="Kallscheuer N."/>
            <person name="Wiegand S."/>
            <person name="Jogler M."/>
            <person name="Boedeker C."/>
            <person name="Peeters S.H."/>
            <person name="Rast P."/>
            <person name="Heuer A."/>
            <person name="Jetten M.S.M."/>
            <person name="Rohde M."/>
            <person name="Jogler C."/>
        </authorList>
    </citation>
    <scope>NUCLEOTIDE SEQUENCE [LARGE SCALE GENOMIC DNA]</scope>
    <source>
        <strain evidence="3 4">Poly21</strain>
    </source>
</reference>
<dbReference type="EMBL" id="SJPU01000001">
    <property type="protein sequence ID" value="TWU18458.1"/>
    <property type="molecule type" value="Genomic_DNA"/>
</dbReference>
<feature type="region of interest" description="Disordered" evidence="1">
    <location>
        <begin position="95"/>
        <end position="122"/>
    </location>
</feature>
<feature type="compositionally biased region" description="Polar residues" evidence="1">
    <location>
        <begin position="56"/>
        <end position="69"/>
    </location>
</feature>
<dbReference type="Proteomes" id="UP000319908">
    <property type="component" value="Unassembled WGS sequence"/>
</dbReference>
<evidence type="ECO:0000256" key="2">
    <source>
        <dbReference type="SAM" id="SignalP"/>
    </source>
</evidence>
<gene>
    <name evidence="3" type="ORF">Poly21_06210</name>
</gene>
<keyword evidence="2" id="KW-0732">Signal</keyword>
<name>A0A5C6C2W2_9BACT</name>
<feature type="chain" id="PRO_5022795253" description="WW domain-containing protein" evidence="2">
    <location>
        <begin position="35"/>
        <end position="213"/>
    </location>
</feature>
<accession>A0A5C6C2W2</accession>
<feature type="region of interest" description="Disordered" evidence="1">
    <location>
        <begin position="158"/>
        <end position="178"/>
    </location>
</feature>
<organism evidence="3 4">
    <name type="scientific">Allorhodopirellula heiligendammensis</name>
    <dbReference type="NCBI Taxonomy" id="2714739"/>
    <lineage>
        <taxon>Bacteria</taxon>
        <taxon>Pseudomonadati</taxon>
        <taxon>Planctomycetota</taxon>
        <taxon>Planctomycetia</taxon>
        <taxon>Pirellulales</taxon>
        <taxon>Pirellulaceae</taxon>
        <taxon>Allorhodopirellula</taxon>
    </lineage>
</organism>
<protein>
    <recommendedName>
        <fullName evidence="5">WW domain-containing protein</fullName>
    </recommendedName>
</protein>
<keyword evidence="4" id="KW-1185">Reference proteome</keyword>